<accession>A0A839UTU3</accession>
<organism evidence="1 3">
    <name type="scientific">Endobacter medicaginis</name>
    <dbReference type="NCBI Taxonomy" id="1181271"/>
    <lineage>
        <taxon>Bacteria</taxon>
        <taxon>Pseudomonadati</taxon>
        <taxon>Pseudomonadota</taxon>
        <taxon>Alphaproteobacteria</taxon>
        <taxon>Acetobacterales</taxon>
        <taxon>Acetobacteraceae</taxon>
        <taxon>Endobacter</taxon>
    </lineage>
</organism>
<reference evidence="2 4" key="1">
    <citation type="submission" date="2020-06" db="EMBL/GenBank/DDBJ databases">
        <title>Description of novel acetic acid bacteria.</title>
        <authorList>
            <person name="Sombolestani A."/>
        </authorList>
    </citation>
    <scope>NUCLEOTIDE SEQUENCE [LARGE SCALE GENOMIC DNA]</scope>
    <source>
        <strain evidence="2 4">LMG 26838</strain>
    </source>
</reference>
<dbReference type="RefSeq" id="WP_176622927.1">
    <property type="nucleotide sequence ID" value="NZ_JABXXQ010000077.1"/>
</dbReference>
<sequence length="77" mass="8859">MAIVVEDADIRVLRAALETALHCYRRYRNPVLRVSDQDIAGREWTYEVDCLEALLLRLPPTSAAIGTNELEHQRRQP</sequence>
<reference evidence="1 3" key="2">
    <citation type="submission" date="2020-08" db="EMBL/GenBank/DDBJ databases">
        <title>Genomic Encyclopedia of Type Strains, Phase III (KMG-III): the genomes of soil and plant-associated and newly described type strains.</title>
        <authorList>
            <person name="Whitman W."/>
        </authorList>
    </citation>
    <scope>NUCLEOTIDE SEQUENCE [LARGE SCALE GENOMIC DNA]</scope>
    <source>
        <strain evidence="1 3">CECT 8088</strain>
    </source>
</reference>
<name>A0A839UTU3_9PROT</name>
<dbReference type="EMBL" id="JACHXV010000003">
    <property type="protein sequence ID" value="MBB3173217.1"/>
    <property type="molecule type" value="Genomic_DNA"/>
</dbReference>
<evidence type="ECO:0000313" key="4">
    <source>
        <dbReference type="Proteomes" id="UP000565205"/>
    </source>
</evidence>
<keyword evidence="3" id="KW-1185">Reference proteome</keyword>
<evidence type="ECO:0000313" key="3">
    <source>
        <dbReference type="Proteomes" id="UP000557688"/>
    </source>
</evidence>
<gene>
    <name evidence="1" type="ORF">FHR90_001035</name>
    <name evidence="2" type="ORF">HUK83_05915</name>
</gene>
<comment type="caution">
    <text evidence="1">The sequence shown here is derived from an EMBL/GenBank/DDBJ whole genome shotgun (WGS) entry which is preliminary data.</text>
</comment>
<evidence type="ECO:0000313" key="2">
    <source>
        <dbReference type="EMBL" id="NVN29870.1"/>
    </source>
</evidence>
<dbReference type="AlphaFoldDB" id="A0A839UTU3"/>
<dbReference type="EMBL" id="JABXXQ010000077">
    <property type="protein sequence ID" value="NVN29870.1"/>
    <property type="molecule type" value="Genomic_DNA"/>
</dbReference>
<protein>
    <submittedName>
        <fullName evidence="1">Uncharacterized protein</fullName>
    </submittedName>
</protein>
<proteinExistence type="predicted"/>
<evidence type="ECO:0000313" key="1">
    <source>
        <dbReference type="EMBL" id="MBB3173217.1"/>
    </source>
</evidence>
<dbReference type="Proteomes" id="UP000565205">
    <property type="component" value="Unassembled WGS sequence"/>
</dbReference>
<dbReference type="Proteomes" id="UP000557688">
    <property type="component" value="Unassembled WGS sequence"/>
</dbReference>